<dbReference type="Proteomes" id="UP000886700">
    <property type="component" value="Unplaced"/>
</dbReference>
<dbReference type="GeneID" id="121136206"/>
<feature type="region of interest" description="Disordered" evidence="1">
    <location>
        <begin position="77"/>
        <end position="98"/>
    </location>
</feature>
<feature type="compositionally biased region" description="Polar residues" evidence="1">
    <location>
        <begin position="84"/>
        <end position="94"/>
    </location>
</feature>
<feature type="transmembrane region" description="Helical" evidence="2">
    <location>
        <begin position="317"/>
        <end position="342"/>
    </location>
</feature>
<feature type="transmembrane region" description="Helical" evidence="2">
    <location>
        <begin position="248"/>
        <end position="267"/>
    </location>
</feature>
<keyword evidence="2" id="KW-0812">Transmembrane</keyword>
<keyword evidence="3" id="KW-1185">Reference proteome</keyword>
<dbReference type="RefSeq" id="XP_040592047.1">
    <property type="nucleotide sequence ID" value="XM_040736113.1"/>
</dbReference>
<organism evidence="3 4">
    <name type="scientific">Mesocricetus auratus</name>
    <name type="common">Golden hamster</name>
    <dbReference type="NCBI Taxonomy" id="10036"/>
    <lineage>
        <taxon>Eukaryota</taxon>
        <taxon>Metazoa</taxon>
        <taxon>Chordata</taxon>
        <taxon>Craniata</taxon>
        <taxon>Vertebrata</taxon>
        <taxon>Euteleostomi</taxon>
        <taxon>Mammalia</taxon>
        <taxon>Eutheria</taxon>
        <taxon>Euarchontoglires</taxon>
        <taxon>Glires</taxon>
        <taxon>Rodentia</taxon>
        <taxon>Myomorpha</taxon>
        <taxon>Muroidea</taxon>
        <taxon>Cricetidae</taxon>
        <taxon>Cricetinae</taxon>
        <taxon>Mesocricetus</taxon>
    </lineage>
</organism>
<feature type="transmembrane region" description="Helical" evidence="2">
    <location>
        <begin position="393"/>
        <end position="415"/>
    </location>
</feature>
<name>A0ABM2WML8_MESAU</name>
<accession>A0ABM2WML8</accession>
<evidence type="ECO:0000313" key="3">
    <source>
        <dbReference type="Proteomes" id="UP000886700"/>
    </source>
</evidence>
<keyword evidence="2" id="KW-1133">Transmembrane helix</keyword>
<proteinExistence type="predicted"/>
<feature type="compositionally biased region" description="Polar residues" evidence="1">
    <location>
        <begin position="21"/>
        <end position="41"/>
    </location>
</feature>
<evidence type="ECO:0000256" key="1">
    <source>
        <dbReference type="SAM" id="MobiDB-lite"/>
    </source>
</evidence>
<feature type="transmembrane region" description="Helical" evidence="2">
    <location>
        <begin position="354"/>
        <end position="373"/>
    </location>
</feature>
<keyword evidence="2" id="KW-0472">Membrane</keyword>
<protein>
    <submittedName>
        <fullName evidence="4">Uncharacterized protein LOC121136206 isoform X1</fullName>
    </submittedName>
</protein>
<feature type="region of interest" description="Disordered" evidence="1">
    <location>
        <begin position="1"/>
        <end position="41"/>
    </location>
</feature>
<reference evidence="4" key="1">
    <citation type="submission" date="2025-08" db="UniProtKB">
        <authorList>
            <consortium name="RefSeq"/>
        </authorList>
    </citation>
    <scope>IDENTIFICATION</scope>
    <source>
        <tissue evidence="4">Liver</tissue>
    </source>
</reference>
<sequence>MDQNSSNLQSKRTAAPHSRQNKTQDSLTVTSNLPDDTQGHQVNMQAPMPIIHTQEPNIQDPSTSTPMPRRVSIQEPPASFLPRRSSTPAAFSPSTIPPRRFSIQETHSQGSQLDTQDILSVAYNRWLRSREDASLNSNTLCSIQSETDTDRHLSLIQSHKLKNVDVLPSITGSPEARVRSFESFVWDSKESLTGVSHHSVSSHSTLGSFFKQSNNYRTAGSSRIQSKRWSLLPVGWKLLLEAKKISRYFSLVLTVASMLILNLTALWRPWIHFQVPLVPPGDPTGPRTIPIDTIFFKRCPDISCMNEYDKNAYLLDLAWACLLISGVMSFCVCMGLISTIFFPSTNMPLMDFSLFVCSLMTGVSIILAVLFYLMQARKFLQEGMTYTLGSSFYMAWTNVFFFFMIGLAGLGSLLLSELHELLVHPGSPGLVVLEHDNELIPMVYYLTSLLSSPE</sequence>
<feature type="compositionally biased region" description="Polar residues" evidence="1">
    <location>
        <begin position="1"/>
        <end position="12"/>
    </location>
</feature>
<evidence type="ECO:0000313" key="4">
    <source>
        <dbReference type="RefSeq" id="XP_040592047.1"/>
    </source>
</evidence>
<gene>
    <name evidence="4" type="primary">LOC121136206</name>
</gene>
<evidence type="ECO:0000256" key="2">
    <source>
        <dbReference type="SAM" id="Phobius"/>
    </source>
</evidence>